<dbReference type="AlphaFoldDB" id="A0A5N6E2D0"/>
<dbReference type="EMBL" id="ML734940">
    <property type="protein sequence ID" value="KAB8210943.1"/>
    <property type="molecule type" value="Genomic_DNA"/>
</dbReference>
<reference evidence="1 2" key="1">
    <citation type="submission" date="2019-04" db="EMBL/GenBank/DDBJ databases">
        <title>Fungal friends and foes A comparative genomics study of 23 Aspergillus species from section Flavi.</title>
        <authorList>
            <consortium name="DOE Joint Genome Institute"/>
            <person name="Kjaerbolling I."/>
            <person name="Vesth T.C."/>
            <person name="Frisvad J.C."/>
            <person name="Nybo J.L."/>
            <person name="Theobald S."/>
            <person name="Kildgaard S."/>
            <person name="Petersen T.I."/>
            <person name="Kuo A."/>
            <person name="Sato A."/>
            <person name="Lyhne E.K."/>
            <person name="Kogle M.E."/>
            <person name="Wiebenga A."/>
            <person name="Kun R.S."/>
            <person name="Lubbers R.J."/>
            <person name="Makela M.R."/>
            <person name="Barry K."/>
            <person name="Chovatia M."/>
            <person name="Clum A."/>
            <person name="Daum C."/>
            <person name="Haridas S."/>
            <person name="He G."/>
            <person name="LaButti K."/>
            <person name="Lipzen A."/>
            <person name="Mondo S."/>
            <person name="Pangilinan J."/>
            <person name="Riley R."/>
            <person name="Salamov A."/>
            <person name="Simmons B.A."/>
            <person name="Magnuson J.K."/>
            <person name="Henrissat B."/>
            <person name="Mortensen U.H."/>
            <person name="Larsen T.O."/>
            <person name="De vries R.P."/>
            <person name="Grigoriev I.V."/>
            <person name="Machida M."/>
            <person name="Baker S.E."/>
            <person name="Andersen M.R."/>
        </authorList>
    </citation>
    <scope>NUCLEOTIDE SEQUENCE [LARGE SCALE GENOMIC DNA]</scope>
    <source>
        <strain evidence="1 2">CBS 117618</strain>
    </source>
</reference>
<name>A0A5N6E2D0_ASPPA</name>
<organism evidence="1 2">
    <name type="scientific">Aspergillus parasiticus</name>
    <dbReference type="NCBI Taxonomy" id="5067"/>
    <lineage>
        <taxon>Eukaryota</taxon>
        <taxon>Fungi</taxon>
        <taxon>Dikarya</taxon>
        <taxon>Ascomycota</taxon>
        <taxon>Pezizomycotina</taxon>
        <taxon>Eurotiomycetes</taxon>
        <taxon>Eurotiomycetidae</taxon>
        <taxon>Eurotiales</taxon>
        <taxon>Aspergillaceae</taxon>
        <taxon>Aspergillus</taxon>
        <taxon>Aspergillus subgen. Circumdati</taxon>
    </lineage>
</organism>
<dbReference type="Proteomes" id="UP000326532">
    <property type="component" value="Unassembled WGS sequence"/>
</dbReference>
<sequence>MVYKNVLCYTTIEIMHDVVTEECNLDRSTFPQNGTHTSLLALLRVNHQVYDEGRRLFYGHNTFILGIEFDIPLFVISIWRKNAVLLRDVQVKKYDCEVSRFPSKNYMDIIKSSINPTTIDKGGYSQASELDIWNNGVMYVNFAQRIGCSGMWLLRRVSVDNWTLEDTFIREVYKVVYNRGDEKLRGGLVFEALQWLLENVFKGRKRGGLTHPRFPHAHSHNIRTSFQLRM</sequence>
<evidence type="ECO:0000313" key="2">
    <source>
        <dbReference type="Proteomes" id="UP000326532"/>
    </source>
</evidence>
<keyword evidence="2" id="KW-1185">Reference proteome</keyword>
<gene>
    <name evidence="1" type="ORF">BDV34DRAFT_124390</name>
</gene>
<protein>
    <submittedName>
        <fullName evidence="1">Uncharacterized protein</fullName>
    </submittedName>
</protein>
<dbReference type="VEuPathDB" id="FungiDB:BDV34DRAFT_124390"/>
<evidence type="ECO:0000313" key="1">
    <source>
        <dbReference type="EMBL" id="KAB8210943.1"/>
    </source>
</evidence>
<proteinExistence type="predicted"/>
<accession>A0A5N6E2D0</accession>